<name>A0ABZ1HTQ3_STRPH</name>
<evidence type="ECO:0000313" key="4">
    <source>
        <dbReference type="Proteomes" id="UP001340816"/>
    </source>
</evidence>
<organism evidence="3 4">
    <name type="scientific">Streptomyces phaeochromogenes</name>
    <dbReference type="NCBI Taxonomy" id="1923"/>
    <lineage>
        <taxon>Bacteria</taxon>
        <taxon>Bacillati</taxon>
        <taxon>Actinomycetota</taxon>
        <taxon>Actinomycetes</taxon>
        <taxon>Kitasatosporales</taxon>
        <taxon>Streptomycetaceae</taxon>
        <taxon>Streptomyces</taxon>
        <taxon>Streptomyces phaeochromogenes group</taxon>
    </lineage>
</organism>
<dbReference type="Pfam" id="PF13340">
    <property type="entry name" value="DUF4096"/>
    <property type="match status" value="1"/>
</dbReference>
<protein>
    <submittedName>
        <fullName evidence="3">IS5 family transposase</fullName>
    </submittedName>
</protein>
<evidence type="ECO:0000259" key="2">
    <source>
        <dbReference type="Pfam" id="PF13340"/>
    </source>
</evidence>
<feature type="domain" description="Insertion element IS402-like" evidence="2">
    <location>
        <begin position="2"/>
        <end position="71"/>
    </location>
</feature>
<keyword evidence="4" id="KW-1185">Reference proteome</keyword>
<dbReference type="InterPro" id="IPR025161">
    <property type="entry name" value="IS402-like_dom"/>
</dbReference>
<dbReference type="PANTHER" id="PTHR30007:SF1">
    <property type="entry name" value="BLR1914 PROTEIN"/>
    <property type="match status" value="1"/>
</dbReference>
<dbReference type="NCBIfam" id="NF033580">
    <property type="entry name" value="transpos_IS5_3"/>
    <property type="match status" value="1"/>
</dbReference>
<proteinExistence type="predicted"/>
<dbReference type="Proteomes" id="UP001340816">
    <property type="component" value="Chromosome"/>
</dbReference>
<evidence type="ECO:0000313" key="3">
    <source>
        <dbReference type="EMBL" id="WSD22018.1"/>
    </source>
</evidence>
<dbReference type="RefSeq" id="WP_326763192.1">
    <property type="nucleotide sequence ID" value="NZ_CP109135.1"/>
</dbReference>
<sequence>MVAPLLPSFNSRPQGGGTAPCDERAVFTAFVYVLTSGCAWRHLPETFGASPATAHRRFAAWTRAGLWRRLHRAVLDELGARGELDWASAIVDAASVRAKKGGMLTGPNPVDRGKKGSKLHVLSEAQGIPLAVAVSGADTHDSLALKPLIRGIPAVRSRRGPRRRRPVKLRADKAYFSAEHLTWLRERGLVPRIARPGIESSERLGRHRWKIERSIAWLFGFRRLTVRYQRKGSHFLAFLGLAAALTCYKKLAKLAT</sequence>
<dbReference type="EMBL" id="CP109135">
    <property type="protein sequence ID" value="WSD22018.1"/>
    <property type="molecule type" value="Genomic_DNA"/>
</dbReference>
<dbReference type="InterPro" id="IPR002559">
    <property type="entry name" value="Transposase_11"/>
</dbReference>
<feature type="domain" description="Transposase IS4-like" evidence="1">
    <location>
        <begin position="90"/>
        <end position="246"/>
    </location>
</feature>
<accession>A0ABZ1HTQ3</accession>
<evidence type="ECO:0000259" key="1">
    <source>
        <dbReference type="Pfam" id="PF01609"/>
    </source>
</evidence>
<gene>
    <name evidence="3" type="ORF">OHB35_50640</name>
</gene>
<dbReference type="PANTHER" id="PTHR30007">
    <property type="entry name" value="PHP DOMAIN PROTEIN"/>
    <property type="match status" value="1"/>
</dbReference>
<dbReference type="Pfam" id="PF01609">
    <property type="entry name" value="DDE_Tnp_1"/>
    <property type="match status" value="1"/>
</dbReference>
<reference evidence="3 4" key="1">
    <citation type="submission" date="2022-10" db="EMBL/GenBank/DDBJ databases">
        <title>The complete genomes of actinobacterial strains from the NBC collection.</title>
        <authorList>
            <person name="Joergensen T.S."/>
            <person name="Alvarez Arevalo M."/>
            <person name="Sterndorff E.B."/>
            <person name="Faurdal D."/>
            <person name="Vuksanovic O."/>
            <person name="Mourched A.-S."/>
            <person name="Charusanti P."/>
            <person name="Shaw S."/>
            <person name="Blin K."/>
            <person name="Weber T."/>
        </authorList>
    </citation>
    <scope>NUCLEOTIDE SEQUENCE [LARGE SCALE GENOMIC DNA]</scope>
    <source>
        <strain evidence="3 4">NBC 01752</strain>
    </source>
</reference>